<protein>
    <recommendedName>
        <fullName evidence="4">MORN repeat-containing protein</fullName>
    </recommendedName>
</protein>
<feature type="compositionally biased region" description="Basic residues" evidence="1">
    <location>
        <begin position="1"/>
        <end position="11"/>
    </location>
</feature>
<dbReference type="Proteomes" id="UP000518300">
    <property type="component" value="Unassembled WGS sequence"/>
</dbReference>
<evidence type="ECO:0000256" key="1">
    <source>
        <dbReference type="SAM" id="MobiDB-lite"/>
    </source>
</evidence>
<proteinExistence type="predicted"/>
<dbReference type="SUPFAM" id="SSF82185">
    <property type="entry name" value="Histone H3 K4-specific methyltransferase SET7/9 N-terminal domain"/>
    <property type="match status" value="1"/>
</dbReference>
<feature type="region of interest" description="Disordered" evidence="1">
    <location>
        <begin position="1"/>
        <end position="25"/>
    </location>
</feature>
<reference evidence="2 3" key="1">
    <citation type="submission" date="2020-04" db="EMBL/GenBank/DDBJ databases">
        <title>Draft genome of Pyxidicoccus fallax type strain.</title>
        <authorList>
            <person name="Whitworth D.E."/>
        </authorList>
    </citation>
    <scope>NUCLEOTIDE SEQUENCE [LARGE SCALE GENOMIC DNA]</scope>
    <source>
        <strain evidence="2 3">DSM 14698</strain>
    </source>
</reference>
<dbReference type="Gene3D" id="3.90.930.1">
    <property type="match status" value="1"/>
</dbReference>
<feature type="compositionally biased region" description="Basic and acidic residues" evidence="1">
    <location>
        <begin position="211"/>
        <end position="223"/>
    </location>
</feature>
<evidence type="ECO:0000313" key="2">
    <source>
        <dbReference type="EMBL" id="NMO17387.1"/>
    </source>
</evidence>
<gene>
    <name evidence="2" type="ORF">HG543_21350</name>
</gene>
<evidence type="ECO:0008006" key="4">
    <source>
        <dbReference type="Google" id="ProtNLM"/>
    </source>
</evidence>
<name>A0A848LF24_9BACT</name>
<keyword evidence="3" id="KW-1185">Reference proteome</keyword>
<dbReference type="RefSeq" id="WP_169346669.1">
    <property type="nucleotide sequence ID" value="NZ_JABBJJ010000097.1"/>
</dbReference>
<feature type="region of interest" description="Disordered" evidence="1">
    <location>
        <begin position="203"/>
        <end position="223"/>
    </location>
</feature>
<accession>A0A848LF24</accession>
<organism evidence="2 3">
    <name type="scientific">Pyxidicoccus fallax</name>
    <dbReference type="NCBI Taxonomy" id="394095"/>
    <lineage>
        <taxon>Bacteria</taxon>
        <taxon>Pseudomonadati</taxon>
        <taxon>Myxococcota</taxon>
        <taxon>Myxococcia</taxon>
        <taxon>Myxococcales</taxon>
        <taxon>Cystobacterineae</taxon>
        <taxon>Myxococcaceae</taxon>
        <taxon>Pyxidicoccus</taxon>
    </lineage>
</organism>
<comment type="caution">
    <text evidence="2">The sequence shown here is derived from an EMBL/GenBank/DDBJ whole genome shotgun (WGS) entry which is preliminary data.</text>
</comment>
<evidence type="ECO:0000313" key="3">
    <source>
        <dbReference type="Proteomes" id="UP000518300"/>
    </source>
</evidence>
<sequence>MKKKQAPRRWPGRPGQPRPSIPARAEERITQWDEDGLKRASEFWLDGACVGRAYWNPDGTPNVATGLRDGAPVGYQIEYHDHGFLYAEPFVDGLHQGWAKQYGRRGRLLLMSPFKRGTGTDYWCDEKGRLAEEHPLVAGKPSGWERWWWEDQQTVYSETHWHAGEWHGITRHWTGGKLDRGYPKFFIHQEQVSKRAYLAAARTDPTLPPYRPEDDSPERPLPERFLELRRLTRSRAIARRRNA</sequence>
<dbReference type="AlphaFoldDB" id="A0A848LF24"/>
<dbReference type="EMBL" id="JABBJJ010000097">
    <property type="protein sequence ID" value="NMO17387.1"/>
    <property type="molecule type" value="Genomic_DNA"/>
</dbReference>